<accession>A0A0H1NJI0</accession>
<name>A0A0H1NJI0_STRAG</name>
<comment type="caution">
    <text evidence="1">The sequence shown here is derived from an EMBL/GenBank/DDBJ whole genome shotgun (WGS) entry which is preliminary data.</text>
</comment>
<dbReference type="Proteomes" id="UP000256718">
    <property type="component" value="Unassembled WGS sequence"/>
</dbReference>
<protein>
    <submittedName>
        <fullName evidence="1">Phage tail protein</fullName>
    </submittedName>
</protein>
<dbReference type="RefSeq" id="WP_000589859.1">
    <property type="nucleotide sequence ID" value="NZ_CAXOLC010000001.1"/>
</dbReference>
<evidence type="ECO:0000313" key="1">
    <source>
        <dbReference type="EMBL" id="RDY86651.1"/>
    </source>
</evidence>
<proteinExistence type="predicted"/>
<reference evidence="1 2" key="1">
    <citation type="journal article" date="2018" name="Emerg. Microbes Infect.">
        <title>Phenotypic and molecular analysis of nontypeable Group B streptococci: identification of cps2a and hybrid cps2a/cps5 Group B streptococcal capsule gene clusters.</title>
        <authorList>
            <person name="Alhhazmi A."/>
            <person name="Tyrrell G.J."/>
        </authorList>
    </citation>
    <scope>NUCLEOTIDE SEQUENCE [LARGE SCALE GENOMIC DNA]</scope>
    <source>
        <strain evidence="1 2">PLGBS17</strain>
    </source>
</reference>
<evidence type="ECO:0000313" key="2">
    <source>
        <dbReference type="Proteomes" id="UP000256718"/>
    </source>
</evidence>
<gene>
    <name evidence="1" type="ORF">C4618_02685</name>
</gene>
<organism evidence="1 2">
    <name type="scientific">Streptococcus agalactiae</name>
    <dbReference type="NCBI Taxonomy" id="1311"/>
    <lineage>
        <taxon>Bacteria</taxon>
        <taxon>Bacillati</taxon>
        <taxon>Bacillota</taxon>
        <taxon>Bacilli</taxon>
        <taxon>Lactobacillales</taxon>
        <taxon>Streptococcaceae</taxon>
        <taxon>Streptococcus</taxon>
    </lineage>
</organism>
<sequence>MIKHNELVLNGKGTSSFPFKVLVEDRPSIQVPRSKTQLLDHRGLSGAIVQTNKHREVIEKSYRLYLIGASEKEVNEFSAYLMQEGFWLESERLKLTRLWCYRTDSFDIKQDDHDVYVIDVTFICHPTRFFKSGDRQVLSANGVLKTQGSALAFPSITITGQSVSETSFTVGDQVIRIEKFTEPLVMVNHPDRPSFKTLSGKAVKWSGDFITIDASHPTQSVGVILGSGILSLTFETNWGWV</sequence>
<dbReference type="AlphaFoldDB" id="A0A0H1NJI0"/>
<dbReference type="EMBL" id="QHGZ01000075">
    <property type="protein sequence ID" value="RDY86651.1"/>
    <property type="molecule type" value="Genomic_DNA"/>
</dbReference>